<dbReference type="RefSeq" id="WP_095660513.1">
    <property type="nucleotide sequence ID" value="NZ_BAAAKB010000032.1"/>
</dbReference>
<dbReference type="KEGG" id="cgv:CGLAU_09695"/>
<organism evidence="1 2">
    <name type="scientific">Corynebacterium glaucum</name>
    <dbReference type="NCBI Taxonomy" id="187491"/>
    <lineage>
        <taxon>Bacteria</taxon>
        <taxon>Bacillati</taxon>
        <taxon>Actinomycetota</taxon>
        <taxon>Actinomycetes</taxon>
        <taxon>Mycobacteriales</taxon>
        <taxon>Corynebacteriaceae</taxon>
        <taxon>Corynebacterium</taxon>
    </lineage>
</organism>
<gene>
    <name evidence="1" type="ORF">CGLAU_09695</name>
</gene>
<dbReference type="EMBL" id="CP019688">
    <property type="protein sequence ID" value="AQQ15890.1"/>
    <property type="molecule type" value="Genomic_DNA"/>
</dbReference>
<sequence length="251" mass="28248">MPEEPIRLFTTDPSERASWEGLRDLAEVLPLGWSLAGGTLVRLHTTERNAASTRSTTDIDLILDIRAHPRTKHNVGHALSGCGFRIAQPPNPAGHDHRWERPVAGERDIKAQIDVLAPSGLRPSTYEKKFPGIGRLLATRGAQFGIDRSELVTVTVDDELTLTVNRPDAIGALYEKCSALLNHSDTKKRRHYEDINQLCAVLDFEDRQALGDLRQKELKRLSWGIEQTIIALGTQTDERTQRVERLIRRRN</sequence>
<keyword evidence="2" id="KW-1185">Reference proteome</keyword>
<evidence type="ECO:0000313" key="1">
    <source>
        <dbReference type="EMBL" id="AQQ15890.1"/>
    </source>
</evidence>
<protein>
    <submittedName>
        <fullName evidence="1">Uncharacterized protein</fullName>
    </submittedName>
</protein>
<dbReference type="AlphaFoldDB" id="A0A1Q2HYL5"/>
<reference evidence="1 2" key="1">
    <citation type="submission" date="2016-12" db="EMBL/GenBank/DDBJ databases">
        <authorList>
            <person name="Song W.-J."/>
            <person name="Kurnit D.M."/>
        </authorList>
    </citation>
    <scope>NUCLEOTIDE SEQUENCE [LARGE SCALE GENOMIC DNA]</scope>
    <source>
        <strain evidence="1 2">DSM 30827</strain>
    </source>
</reference>
<accession>A0A1Q2HYL5</accession>
<dbReference type="OrthoDB" id="5175769at2"/>
<evidence type="ECO:0000313" key="2">
    <source>
        <dbReference type="Proteomes" id="UP000217209"/>
    </source>
</evidence>
<dbReference type="Proteomes" id="UP000217209">
    <property type="component" value="Chromosome"/>
</dbReference>
<proteinExistence type="predicted"/>
<name>A0A1Q2HYL5_9CORY</name>